<name>A0AAE0UCB1_SORBR</name>
<evidence type="ECO:0000256" key="1">
    <source>
        <dbReference type="SAM" id="Phobius"/>
    </source>
</evidence>
<organism evidence="2 3">
    <name type="scientific">Sordaria brevicollis</name>
    <dbReference type="NCBI Taxonomy" id="83679"/>
    <lineage>
        <taxon>Eukaryota</taxon>
        <taxon>Fungi</taxon>
        <taxon>Dikarya</taxon>
        <taxon>Ascomycota</taxon>
        <taxon>Pezizomycotina</taxon>
        <taxon>Sordariomycetes</taxon>
        <taxon>Sordariomycetidae</taxon>
        <taxon>Sordariales</taxon>
        <taxon>Sordariaceae</taxon>
        <taxon>Sordaria</taxon>
    </lineage>
</organism>
<evidence type="ECO:0000313" key="3">
    <source>
        <dbReference type="Proteomes" id="UP001281003"/>
    </source>
</evidence>
<feature type="transmembrane region" description="Helical" evidence="1">
    <location>
        <begin position="48"/>
        <end position="65"/>
    </location>
</feature>
<dbReference type="AlphaFoldDB" id="A0AAE0UCB1"/>
<keyword evidence="1" id="KW-1133">Transmembrane helix</keyword>
<reference evidence="2" key="2">
    <citation type="submission" date="2023-07" db="EMBL/GenBank/DDBJ databases">
        <authorList>
            <consortium name="Lawrence Berkeley National Laboratory"/>
            <person name="Haridas S."/>
            <person name="Hensen N."/>
            <person name="Bonometti L."/>
            <person name="Westerberg I."/>
            <person name="Brannstrom I.O."/>
            <person name="Guillou S."/>
            <person name="Cros-Aarteil S."/>
            <person name="Calhoun S."/>
            <person name="Kuo A."/>
            <person name="Mondo S."/>
            <person name="Pangilinan J."/>
            <person name="Riley R."/>
            <person name="LaButti K."/>
            <person name="Andreopoulos B."/>
            <person name="Lipzen A."/>
            <person name="Chen C."/>
            <person name="Yanf M."/>
            <person name="Daum C."/>
            <person name="Ng V."/>
            <person name="Clum A."/>
            <person name="Steindorff A."/>
            <person name="Ohm R."/>
            <person name="Martin F."/>
            <person name="Silar P."/>
            <person name="Natvig D."/>
            <person name="Lalanne C."/>
            <person name="Gautier V."/>
            <person name="Ament-velasquez S.L."/>
            <person name="Kruys A."/>
            <person name="Hutchinson M.I."/>
            <person name="Powell A.J."/>
            <person name="Barry K."/>
            <person name="Miller A.N."/>
            <person name="Grigoriev I.V."/>
            <person name="Debuchy R."/>
            <person name="Gladieux P."/>
            <person name="Thoren M.H."/>
            <person name="Johannesson H."/>
        </authorList>
    </citation>
    <scope>NUCLEOTIDE SEQUENCE</scope>
    <source>
        <strain evidence="2">FGSC 1904</strain>
    </source>
</reference>
<keyword evidence="3" id="KW-1185">Reference proteome</keyword>
<proteinExistence type="predicted"/>
<keyword evidence="1" id="KW-0812">Transmembrane</keyword>
<sequence>METWIHRLSTMVSLLLRFPPLLLSYRVQYLISYVQMTRPELTLPYYHYVVQISLFSMLMLMVSVTDPKTKPSHVPNVCVFAPLISLVSVKGKM</sequence>
<keyword evidence="1" id="KW-0472">Membrane</keyword>
<reference evidence="2" key="1">
    <citation type="journal article" date="2023" name="Mol. Phylogenet. Evol.">
        <title>Genome-scale phylogeny and comparative genomics of the fungal order Sordariales.</title>
        <authorList>
            <person name="Hensen N."/>
            <person name="Bonometti L."/>
            <person name="Westerberg I."/>
            <person name="Brannstrom I.O."/>
            <person name="Guillou S."/>
            <person name="Cros-Aarteil S."/>
            <person name="Calhoun S."/>
            <person name="Haridas S."/>
            <person name="Kuo A."/>
            <person name="Mondo S."/>
            <person name="Pangilinan J."/>
            <person name="Riley R."/>
            <person name="LaButti K."/>
            <person name="Andreopoulos B."/>
            <person name="Lipzen A."/>
            <person name="Chen C."/>
            <person name="Yan M."/>
            <person name="Daum C."/>
            <person name="Ng V."/>
            <person name="Clum A."/>
            <person name="Steindorff A."/>
            <person name="Ohm R.A."/>
            <person name="Martin F."/>
            <person name="Silar P."/>
            <person name="Natvig D.O."/>
            <person name="Lalanne C."/>
            <person name="Gautier V."/>
            <person name="Ament-Velasquez S.L."/>
            <person name="Kruys A."/>
            <person name="Hutchinson M.I."/>
            <person name="Powell A.J."/>
            <person name="Barry K."/>
            <person name="Miller A.N."/>
            <person name="Grigoriev I.V."/>
            <person name="Debuchy R."/>
            <person name="Gladieux P."/>
            <person name="Hiltunen Thoren M."/>
            <person name="Johannesson H."/>
        </authorList>
    </citation>
    <scope>NUCLEOTIDE SEQUENCE</scope>
    <source>
        <strain evidence="2">FGSC 1904</strain>
    </source>
</reference>
<protein>
    <submittedName>
        <fullName evidence="2">Uncharacterized protein</fullName>
    </submittedName>
</protein>
<evidence type="ECO:0000313" key="2">
    <source>
        <dbReference type="EMBL" id="KAK3398858.1"/>
    </source>
</evidence>
<dbReference type="EMBL" id="JAUTDP010000006">
    <property type="protein sequence ID" value="KAK3398858.1"/>
    <property type="molecule type" value="Genomic_DNA"/>
</dbReference>
<accession>A0AAE0UCB1</accession>
<dbReference type="Proteomes" id="UP001281003">
    <property type="component" value="Unassembled WGS sequence"/>
</dbReference>
<comment type="caution">
    <text evidence="2">The sequence shown here is derived from an EMBL/GenBank/DDBJ whole genome shotgun (WGS) entry which is preliminary data.</text>
</comment>
<gene>
    <name evidence="2" type="ORF">B0T20DRAFT_412169</name>
</gene>